<evidence type="ECO:0000256" key="1">
    <source>
        <dbReference type="SAM" id="Phobius"/>
    </source>
</evidence>
<dbReference type="AlphaFoldDB" id="A0A645IH52"/>
<evidence type="ECO:0000259" key="2">
    <source>
        <dbReference type="Pfam" id="PF03703"/>
    </source>
</evidence>
<sequence>MGIIRAFCYFGDVSLPIWVDIIFAAIILLCLLQIIFAPSIRYKRYKYYIDDEKLIVIEGLWFITKTTAPIERVHQIAIERGPIDRMYGLSKVIATTAGGAVTIRFLENQLAEEITESLGLRIGTIVKEQRSDQNA</sequence>
<evidence type="ECO:0000313" key="3">
    <source>
        <dbReference type="EMBL" id="MPN50316.1"/>
    </source>
</evidence>
<keyword evidence="1" id="KW-0812">Transmembrane</keyword>
<organism evidence="3">
    <name type="scientific">bioreactor metagenome</name>
    <dbReference type="NCBI Taxonomy" id="1076179"/>
    <lineage>
        <taxon>unclassified sequences</taxon>
        <taxon>metagenomes</taxon>
        <taxon>ecological metagenomes</taxon>
    </lineage>
</organism>
<dbReference type="PANTHER" id="PTHR34473">
    <property type="entry name" value="UPF0699 TRANSMEMBRANE PROTEIN YDBS"/>
    <property type="match status" value="1"/>
</dbReference>
<dbReference type="PANTHER" id="PTHR34473:SF2">
    <property type="entry name" value="UPF0699 TRANSMEMBRANE PROTEIN YDBT"/>
    <property type="match status" value="1"/>
</dbReference>
<keyword evidence="1" id="KW-0472">Membrane</keyword>
<comment type="caution">
    <text evidence="3">The sequence shown here is derived from an EMBL/GenBank/DDBJ whole genome shotgun (WGS) entry which is preliminary data.</text>
</comment>
<accession>A0A645IH52</accession>
<reference evidence="3" key="1">
    <citation type="submission" date="2019-08" db="EMBL/GenBank/DDBJ databases">
        <authorList>
            <person name="Kucharzyk K."/>
            <person name="Murdoch R.W."/>
            <person name="Higgins S."/>
            <person name="Loffler F."/>
        </authorList>
    </citation>
    <scope>NUCLEOTIDE SEQUENCE</scope>
</reference>
<dbReference type="Pfam" id="PF03703">
    <property type="entry name" value="bPH_2"/>
    <property type="match status" value="1"/>
</dbReference>
<dbReference type="EMBL" id="VSSQ01114394">
    <property type="protein sequence ID" value="MPN50316.1"/>
    <property type="molecule type" value="Genomic_DNA"/>
</dbReference>
<feature type="transmembrane region" description="Helical" evidence="1">
    <location>
        <begin position="15"/>
        <end position="36"/>
    </location>
</feature>
<name>A0A645IH52_9ZZZZ</name>
<proteinExistence type="predicted"/>
<protein>
    <recommendedName>
        <fullName evidence="2">YdbS-like PH domain-containing protein</fullName>
    </recommendedName>
</protein>
<feature type="domain" description="YdbS-like PH" evidence="2">
    <location>
        <begin position="42"/>
        <end position="116"/>
    </location>
</feature>
<dbReference type="InterPro" id="IPR005182">
    <property type="entry name" value="YdbS-like_PH"/>
</dbReference>
<gene>
    <name evidence="3" type="ORF">SDC9_197942</name>
</gene>
<keyword evidence="1" id="KW-1133">Transmembrane helix</keyword>